<dbReference type="GO" id="GO:0005876">
    <property type="term" value="C:spindle microtubule"/>
    <property type="evidence" value="ECO:0007669"/>
    <property type="project" value="TreeGrafter"/>
</dbReference>
<evidence type="ECO:0000256" key="4">
    <source>
        <dbReference type="ARBA" id="ARBA00022701"/>
    </source>
</evidence>
<dbReference type="InterPro" id="IPR011989">
    <property type="entry name" value="ARM-like"/>
</dbReference>
<dbReference type="Gene3D" id="1.25.10.10">
    <property type="entry name" value="Leucine-rich Repeat Variant"/>
    <property type="match status" value="1"/>
</dbReference>
<reference evidence="7 8" key="1">
    <citation type="journal article" date="2016" name="Mol. Biol. Evol.">
        <title>Comparative Genomics of Early-Diverging Mushroom-Forming Fungi Provides Insights into the Origins of Lignocellulose Decay Capabilities.</title>
        <authorList>
            <person name="Nagy L.G."/>
            <person name="Riley R."/>
            <person name="Tritt A."/>
            <person name="Adam C."/>
            <person name="Daum C."/>
            <person name="Floudas D."/>
            <person name="Sun H."/>
            <person name="Yadav J.S."/>
            <person name="Pangilinan J."/>
            <person name="Larsson K.H."/>
            <person name="Matsuura K."/>
            <person name="Barry K."/>
            <person name="Labutti K."/>
            <person name="Kuo R."/>
            <person name="Ohm R.A."/>
            <person name="Bhattacharya S.S."/>
            <person name="Shirouzu T."/>
            <person name="Yoshinaga Y."/>
            <person name="Martin F.M."/>
            <person name="Grigoriev I.V."/>
            <person name="Hibbett D.S."/>
        </authorList>
    </citation>
    <scope>NUCLEOTIDE SEQUENCE [LARGE SCALE GENOMIC DNA]</scope>
    <source>
        <strain evidence="7 8">L-15889</strain>
    </source>
</reference>
<evidence type="ECO:0000256" key="5">
    <source>
        <dbReference type="ARBA" id="ARBA00022776"/>
    </source>
</evidence>
<dbReference type="OrthoDB" id="46159at2759"/>
<comment type="similarity">
    <text evidence="2">Belongs to the CLASP family.</text>
</comment>
<evidence type="ECO:0000313" key="8">
    <source>
        <dbReference type="Proteomes" id="UP000076727"/>
    </source>
</evidence>
<protein>
    <recommendedName>
        <fullName evidence="6">CLASP N-terminal domain-containing protein</fullName>
    </recommendedName>
</protein>
<dbReference type="InterPro" id="IPR016024">
    <property type="entry name" value="ARM-type_fold"/>
</dbReference>
<dbReference type="Pfam" id="PF12348">
    <property type="entry name" value="CLASP_N"/>
    <property type="match status" value="1"/>
</dbReference>
<organism evidence="7 8">
    <name type="scientific">Daedalea quercina L-15889</name>
    <dbReference type="NCBI Taxonomy" id="1314783"/>
    <lineage>
        <taxon>Eukaryota</taxon>
        <taxon>Fungi</taxon>
        <taxon>Dikarya</taxon>
        <taxon>Basidiomycota</taxon>
        <taxon>Agaricomycotina</taxon>
        <taxon>Agaricomycetes</taxon>
        <taxon>Polyporales</taxon>
        <taxon>Fomitopsis</taxon>
    </lineage>
</organism>
<evidence type="ECO:0000256" key="3">
    <source>
        <dbReference type="ARBA" id="ARBA00022618"/>
    </source>
</evidence>
<dbReference type="GO" id="GO:0008017">
    <property type="term" value="F:microtubule binding"/>
    <property type="evidence" value="ECO:0007669"/>
    <property type="project" value="TreeGrafter"/>
</dbReference>
<evidence type="ECO:0000259" key="6">
    <source>
        <dbReference type="Pfam" id="PF12348"/>
    </source>
</evidence>
<dbReference type="Proteomes" id="UP000076727">
    <property type="component" value="Unassembled WGS sequence"/>
</dbReference>
<dbReference type="STRING" id="1314783.A0A165SIA9"/>
<proteinExistence type="inferred from homology"/>
<dbReference type="GO" id="GO:0005881">
    <property type="term" value="C:cytoplasmic microtubule"/>
    <property type="evidence" value="ECO:0007669"/>
    <property type="project" value="TreeGrafter"/>
</dbReference>
<dbReference type="SUPFAM" id="SSF48371">
    <property type="entry name" value="ARM repeat"/>
    <property type="match status" value="1"/>
</dbReference>
<dbReference type="PANTHER" id="PTHR21567:SF60">
    <property type="entry name" value="CLASP N-TERMINAL DOMAIN-CONTAINING PROTEIN"/>
    <property type="match status" value="1"/>
</dbReference>
<dbReference type="GO" id="GO:0005815">
    <property type="term" value="C:microtubule organizing center"/>
    <property type="evidence" value="ECO:0007669"/>
    <property type="project" value="TreeGrafter"/>
</dbReference>
<name>A0A165SIA9_9APHY</name>
<accession>A0A165SIA9</accession>
<comment type="subcellular location">
    <subcellularLocation>
        <location evidence="1">Cytoplasm</location>
        <location evidence="1">Cytoskeleton</location>
        <location evidence="1">Spindle</location>
    </subcellularLocation>
</comment>
<sequence length="247" mass="27503">MAPKQPPNLIKCQTSTEYTRQLDALRDPLSTPESEETWDSILYNISTLTALLRGNAATWPQETIVSIRPMSRSLNNAVNSERSRLSGVVIDLFAALVTIVGPAFETLLPLFLPTLLGLCSRPNKVFQSRARQCILSIIEHSHSPSVLSYFAESVKEKSVSLRLIVAECSLACLNMLNPPDLEKEPRAREVEIMIRVTATDASADVRKVGRKIFEAYKLVLPSRVERCARHSMVKQDLTNMMLGSPSH</sequence>
<keyword evidence="5" id="KW-0498">Mitosis</keyword>
<keyword evidence="5" id="KW-0131">Cell cycle</keyword>
<dbReference type="EMBL" id="KV429042">
    <property type="protein sequence ID" value="KZT72037.1"/>
    <property type="molecule type" value="Genomic_DNA"/>
</dbReference>
<evidence type="ECO:0000256" key="1">
    <source>
        <dbReference type="ARBA" id="ARBA00004186"/>
    </source>
</evidence>
<dbReference type="InterPro" id="IPR024395">
    <property type="entry name" value="CLASP_N_dom"/>
</dbReference>
<gene>
    <name evidence="7" type="ORF">DAEQUDRAFT_53710</name>
</gene>
<dbReference type="PANTHER" id="PTHR21567">
    <property type="entry name" value="CLASP"/>
    <property type="match status" value="1"/>
</dbReference>
<keyword evidence="4" id="KW-0493">Microtubule</keyword>
<evidence type="ECO:0000313" key="7">
    <source>
        <dbReference type="EMBL" id="KZT72037.1"/>
    </source>
</evidence>
<feature type="domain" description="CLASP N-terminal" evidence="6">
    <location>
        <begin position="28"/>
        <end position="228"/>
    </location>
</feature>
<dbReference type="GO" id="GO:0090307">
    <property type="term" value="P:mitotic spindle assembly"/>
    <property type="evidence" value="ECO:0007669"/>
    <property type="project" value="TreeGrafter"/>
</dbReference>
<keyword evidence="8" id="KW-1185">Reference proteome</keyword>
<dbReference type="GO" id="GO:1990023">
    <property type="term" value="C:mitotic spindle midzone"/>
    <property type="evidence" value="ECO:0007669"/>
    <property type="project" value="TreeGrafter"/>
</dbReference>
<keyword evidence="3" id="KW-0132">Cell division</keyword>
<evidence type="ECO:0000256" key="2">
    <source>
        <dbReference type="ARBA" id="ARBA00009549"/>
    </source>
</evidence>
<dbReference type="AlphaFoldDB" id="A0A165SIA9"/>
<dbReference type="GO" id="GO:0051301">
    <property type="term" value="P:cell division"/>
    <property type="evidence" value="ECO:0007669"/>
    <property type="project" value="UniProtKB-KW"/>
</dbReference>